<protein>
    <recommendedName>
        <fullName evidence="2">Right handed beta helix domain-containing protein</fullName>
    </recommendedName>
</protein>
<accession>A0A6M5YPF0</accession>
<dbReference type="RefSeq" id="WP_171471092.1">
    <property type="nucleotide sequence ID" value="NZ_CP053452.2"/>
</dbReference>
<reference evidence="4" key="1">
    <citation type="submission" date="2020-05" db="EMBL/GenBank/DDBJ databases">
        <title>Frigoriglobus tundricola gen. nov., sp. nov., a psychrotolerant cellulolytic planctomycete of the family Gemmataceae with two divergent copies of 16S rRNA gene.</title>
        <authorList>
            <person name="Kulichevskaya I.S."/>
            <person name="Ivanova A.A."/>
            <person name="Naumoff D.G."/>
            <person name="Beletsky A.V."/>
            <person name="Rijpstra W.I.C."/>
            <person name="Sinninghe Damste J.S."/>
            <person name="Mardanov A.V."/>
            <person name="Ravin N.V."/>
            <person name="Dedysh S.N."/>
        </authorList>
    </citation>
    <scope>NUCLEOTIDE SEQUENCE [LARGE SCALE GENOMIC DNA]</scope>
    <source>
        <strain evidence="4">PL17</strain>
    </source>
</reference>
<dbReference type="SMART" id="SM00710">
    <property type="entry name" value="PbH1"/>
    <property type="match status" value="5"/>
</dbReference>
<dbReference type="Proteomes" id="UP000503447">
    <property type="component" value="Chromosome"/>
</dbReference>
<name>A0A6M5YPF0_9BACT</name>
<dbReference type="KEGG" id="ftj:FTUN_2822"/>
<dbReference type="AlphaFoldDB" id="A0A6M5YPF0"/>
<dbReference type="EMBL" id="CP053452">
    <property type="protein sequence ID" value="QJW95280.1"/>
    <property type="molecule type" value="Genomic_DNA"/>
</dbReference>
<dbReference type="InterPro" id="IPR012334">
    <property type="entry name" value="Pectin_lyas_fold"/>
</dbReference>
<dbReference type="InterPro" id="IPR011050">
    <property type="entry name" value="Pectin_lyase_fold/virulence"/>
</dbReference>
<feature type="region of interest" description="Disordered" evidence="1">
    <location>
        <begin position="1"/>
        <end position="20"/>
    </location>
</feature>
<sequence length="394" mass="42379">MRPAKGQPLRPAAPPLPEPEGNVVTVGTAARLHAAVARAQPGTTILLADGRYALSQPLHIRADRVALRGRSGDRTKVVLDGGGTLAEAIWLSTCSDVTVADLTVRDVRANGIKLNSEKNVQRLRVYNCEFRNIWQRAVKAVAVPAADRDRLAPQDCRIEYCLFANDRPKKFGDDPDDTPASFGGDYIAGLDLMYATRWVIRDNVFRGINGRTGQGRGAVLVWCDARDCVIERNVIVDCDAGISLGNALHGPKDPPHCTGCVVRNNCVTRAPEGGITALYTKDCKVLHNSVCDPTGKIGRGIRVELAADGLLVANNLLAGPKVIINTPSRVEQQNNREGVAPSAFVDAAIGDLHLVERTDGVTGAGKLLPDVRRDLDGRRRGERVDLGAHELSPP</sequence>
<gene>
    <name evidence="3" type="ORF">FTUN_2822</name>
</gene>
<dbReference type="InterPro" id="IPR006626">
    <property type="entry name" value="PbH1"/>
</dbReference>
<dbReference type="Gene3D" id="2.160.20.10">
    <property type="entry name" value="Single-stranded right-handed beta-helix, Pectin lyase-like"/>
    <property type="match status" value="1"/>
</dbReference>
<evidence type="ECO:0000313" key="3">
    <source>
        <dbReference type="EMBL" id="QJW95280.1"/>
    </source>
</evidence>
<dbReference type="Pfam" id="PF13229">
    <property type="entry name" value="Beta_helix"/>
    <property type="match status" value="1"/>
</dbReference>
<dbReference type="InterPro" id="IPR039448">
    <property type="entry name" value="Beta_helix"/>
</dbReference>
<keyword evidence="4" id="KW-1185">Reference proteome</keyword>
<evidence type="ECO:0000259" key="2">
    <source>
        <dbReference type="Pfam" id="PF13229"/>
    </source>
</evidence>
<dbReference type="SUPFAM" id="SSF51126">
    <property type="entry name" value="Pectin lyase-like"/>
    <property type="match status" value="1"/>
</dbReference>
<feature type="domain" description="Right handed beta helix" evidence="2">
    <location>
        <begin position="88"/>
        <end position="289"/>
    </location>
</feature>
<proteinExistence type="predicted"/>
<evidence type="ECO:0000256" key="1">
    <source>
        <dbReference type="SAM" id="MobiDB-lite"/>
    </source>
</evidence>
<organism evidence="3 4">
    <name type="scientific">Frigoriglobus tundricola</name>
    <dbReference type="NCBI Taxonomy" id="2774151"/>
    <lineage>
        <taxon>Bacteria</taxon>
        <taxon>Pseudomonadati</taxon>
        <taxon>Planctomycetota</taxon>
        <taxon>Planctomycetia</taxon>
        <taxon>Gemmatales</taxon>
        <taxon>Gemmataceae</taxon>
        <taxon>Frigoriglobus</taxon>
    </lineage>
</organism>
<evidence type="ECO:0000313" key="4">
    <source>
        <dbReference type="Proteomes" id="UP000503447"/>
    </source>
</evidence>